<gene>
    <name evidence="3" type="primary">Palb2</name>
    <name evidence="3" type="ORF">AEGBEN_R06336</name>
</gene>
<feature type="non-terminal residue" evidence="3">
    <location>
        <position position="887"/>
    </location>
</feature>
<feature type="region of interest" description="Disordered" evidence="1">
    <location>
        <begin position="439"/>
        <end position="485"/>
    </location>
</feature>
<evidence type="ECO:0000313" key="4">
    <source>
        <dbReference type="Proteomes" id="UP000559068"/>
    </source>
</evidence>
<dbReference type="PANTHER" id="PTHR14662">
    <property type="entry name" value="PARTNER AND LOCALIZER OF BRCA2"/>
    <property type="match status" value="1"/>
</dbReference>
<evidence type="ECO:0000259" key="2">
    <source>
        <dbReference type="Pfam" id="PF16756"/>
    </source>
</evidence>
<name>A0A7K6U7C5_9AVES</name>
<dbReference type="InterPro" id="IPR031920">
    <property type="entry name" value="PALB2_WD40"/>
</dbReference>
<dbReference type="InterPro" id="IPR036322">
    <property type="entry name" value="WD40_repeat_dom_sf"/>
</dbReference>
<evidence type="ECO:0000256" key="1">
    <source>
        <dbReference type="SAM" id="MobiDB-lite"/>
    </source>
</evidence>
<evidence type="ECO:0000313" key="3">
    <source>
        <dbReference type="EMBL" id="NWX18721.1"/>
    </source>
</evidence>
<feature type="compositionally biased region" description="Basic residues" evidence="1">
    <location>
        <begin position="190"/>
        <end position="206"/>
    </location>
</feature>
<dbReference type="SUPFAM" id="SSF50978">
    <property type="entry name" value="WD40 repeat-like"/>
    <property type="match status" value="1"/>
</dbReference>
<dbReference type="OrthoDB" id="9936560at2759"/>
<dbReference type="PANTHER" id="PTHR14662:SF2">
    <property type="entry name" value="PARTNER AND LOCALIZER OF BRCA2"/>
    <property type="match status" value="1"/>
</dbReference>
<sequence>SEDEVLPADRDNSVTNESQSRGENQSCTGCFNPSPMDLALGNAEELLENQQLESQSRLSPPEKVTAPESALGSCTVVEGLLFPVEYYVRTTRRMSNCQRKVDLDAVILSQLGRSKKSQRSKGKQKDADSDQASQEKAGNDLEPGAVPFLFFGAEDGAAHSSSPQRSPPVSSGSSTSLGSVSQGSATGTRRDRRRSQRRPKGRRKSACRAPLHPVSQELTGSLGLTTPREGSCVLPQECQSEKENCQADVGKSSPAEGGLYESRRGGDHTAGACASLGRPAVDPAACSSLPSSRSLQWLAARLGVTDFHLPDEEFGLLKLEKLESSPVRELEVFIPGVCGDGAASEDARDAQMDAEEERLTGNLTSPFKNGWPELPHRGSLAPRRDLSTHELLFTPVGSALAGAPTQPESQISSSVFPVVGATPAVPLPVCSEVFPSAAPVPPSPVSLRSSQGASAQPVGDGECKDSAVPLRWDSGGAGSTREEEERGAMFALEAERGLDHKSAKAVAVEEQSESKEQSSCRGSPEQKTDVAEPLTPVPLGGLGEESLQLVSKLKDSSSSCAVDVSTVWWEAAGSRELCVVTACESSVCLWKPLAPDRWGKLYTWQLGDIPVIQIVPLPDTHNLVCIALGDLEIGEIRWLLLYSESDSFKQSLLKAGNIKAALGLKGRRVVNSSRTGQEQQVEMLSLSELGRSRDGQTLMPPEETVLAFAEVEGMREALVGTTAVNSIVVWSVNLKTGQLLRKMHVGYSYPASVCHRAYSDSGLLFVVLSHPHAKESESCGNPAFRVVAFNPKTAQSRGVMFSSLPPGQAGRYLEGDVRDASAAAVLTSGAIAVWDLLLGQCTALLPPGPQSSWALARWATTGACLLAGQRDGTVCLYRYRQPQPGAA</sequence>
<protein>
    <submittedName>
        <fullName evidence="3">PALB2 protein</fullName>
    </submittedName>
</protein>
<keyword evidence="4" id="KW-1185">Reference proteome</keyword>
<dbReference type="Gene3D" id="2.130.10.10">
    <property type="entry name" value="YVTN repeat-like/Quinoprotein amine dehydrogenase"/>
    <property type="match status" value="1"/>
</dbReference>
<dbReference type="AlphaFoldDB" id="A0A7K6U7C5"/>
<dbReference type="InterPro" id="IPR015943">
    <property type="entry name" value="WD40/YVTN_repeat-like_dom_sf"/>
</dbReference>
<organism evidence="3 4">
    <name type="scientific">Aegotheles bennettii</name>
    <dbReference type="NCBI Taxonomy" id="48278"/>
    <lineage>
        <taxon>Eukaryota</taxon>
        <taxon>Metazoa</taxon>
        <taxon>Chordata</taxon>
        <taxon>Craniata</taxon>
        <taxon>Vertebrata</taxon>
        <taxon>Euteleostomi</taxon>
        <taxon>Archelosauria</taxon>
        <taxon>Archosauria</taxon>
        <taxon>Dinosauria</taxon>
        <taxon>Saurischia</taxon>
        <taxon>Theropoda</taxon>
        <taxon>Coelurosauria</taxon>
        <taxon>Aves</taxon>
        <taxon>Neognathae</taxon>
        <taxon>Neoaves</taxon>
        <taxon>Strisores</taxon>
        <taxon>Caprimulgiformes</taxon>
        <taxon>Aegothelidae</taxon>
        <taxon>Aegotheles</taxon>
    </lineage>
</organism>
<dbReference type="Pfam" id="PF16756">
    <property type="entry name" value="PALB2_WD40"/>
    <property type="match status" value="1"/>
</dbReference>
<feature type="domain" description="Partner and localiser of BRCA2 WD40" evidence="2">
    <location>
        <begin position="540"/>
        <end position="878"/>
    </location>
</feature>
<feature type="region of interest" description="Disordered" evidence="1">
    <location>
        <begin position="48"/>
        <end position="68"/>
    </location>
</feature>
<dbReference type="EMBL" id="VZRW01007865">
    <property type="protein sequence ID" value="NWX18721.1"/>
    <property type="molecule type" value="Genomic_DNA"/>
</dbReference>
<feature type="compositionally biased region" description="Basic and acidic residues" evidence="1">
    <location>
        <begin position="512"/>
        <end position="530"/>
    </location>
</feature>
<feature type="non-terminal residue" evidence="3">
    <location>
        <position position="1"/>
    </location>
</feature>
<feature type="region of interest" description="Disordered" evidence="1">
    <location>
        <begin position="113"/>
        <end position="225"/>
    </location>
</feature>
<feature type="compositionally biased region" description="Polar residues" evidence="1">
    <location>
        <begin position="13"/>
        <end position="31"/>
    </location>
</feature>
<feature type="compositionally biased region" description="Low complexity" evidence="1">
    <location>
        <begin position="48"/>
        <end position="59"/>
    </location>
</feature>
<proteinExistence type="predicted"/>
<dbReference type="GO" id="GO:0005654">
    <property type="term" value="C:nucleoplasm"/>
    <property type="evidence" value="ECO:0007669"/>
    <property type="project" value="TreeGrafter"/>
</dbReference>
<feature type="compositionally biased region" description="Basic residues" evidence="1">
    <location>
        <begin position="113"/>
        <end position="122"/>
    </location>
</feature>
<reference evidence="3 4" key="1">
    <citation type="submission" date="2019-09" db="EMBL/GenBank/DDBJ databases">
        <title>Bird 10,000 Genomes (B10K) Project - Family phase.</title>
        <authorList>
            <person name="Zhang G."/>
        </authorList>
    </citation>
    <scope>NUCLEOTIDE SEQUENCE [LARGE SCALE GENOMIC DNA]</scope>
    <source>
        <strain evidence="3">B10K-DU-029-76</strain>
        <tissue evidence="3">Heart</tissue>
    </source>
</reference>
<dbReference type="InterPro" id="IPR042417">
    <property type="entry name" value="PALB2"/>
</dbReference>
<feature type="region of interest" description="Disordered" evidence="1">
    <location>
        <begin position="501"/>
        <end position="537"/>
    </location>
</feature>
<dbReference type="GO" id="GO:0000724">
    <property type="term" value="P:double-strand break repair via homologous recombination"/>
    <property type="evidence" value="ECO:0007669"/>
    <property type="project" value="InterPro"/>
</dbReference>
<accession>A0A7K6U7C5</accession>
<dbReference type="Proteomes" id="UP000559068">
    <property type="component" value="Unassembled WGS sequence"/>
</dbReference>
<feature type="compositionally biased region" description="Low complexity" evidence="1">
    <location>
        <begin position="160"/>
        <end position="184"/>
    </location>
</feature>
<comment type="caution">
    <text evidence="3">The sequence shown here is derived from an EMBL/GenBank/DDBJ whole genome shotgun (WGS) entry which is preliminary data.</text>
</comment>
<dbReference type="GO" id="GO:0003677">
    <property type="term" value="F:DNA binding"/>
    <property type="evidence" value="ECO:0007669"/>
    <property type="project" value="InterPro"/>
</dbReference>
<feature type="region of interest" description="Disordered" evidence="1">
    <location>
        <begin position="1"/>
        <end position="33"/>
    </location>
</feature>